<proteinExistence type="predicted"/>
<protein>
    <submittedName>
        <fullName evidence="1">Uncharacterized protein</fullName>
    </submittedName>
</protein>
<organism evidence="1 2">
    <name type="scientific">Arthrobacter woluwensis</name>
    <dbReference type="NCBI Taxonomy" id="156980"/>
    <lineage>
        <taxon>Bacteria</taxon>
        <taxon>Bacillati</taxon>
        <taxon>Actinomycetota</taxon>
        <taxon>Actinomycetes</taxon>
        <taxon>Micrococcales</taxon>
        <taxon>Micrococcaceae</taxon>
        <taxon>Arthrobacter</taxon>
    </lineage>
</organism>
<evidence type="ECO:0000313" key="1">
    <source>
        <dbReference type="EMBL" id="SEC79483.1"/>
    </source>
</evidence>
<accession>A0A1H4VEW5</accession>
<dbReference type="AlphaFoldDB" id="A0A1H4VEW5"/>
<gene>
    <name evidence="1" type="ORF">SAMN04489745_3175</name>
</gene>
<sequence>MTAYYAAIAKRNKQVASLIAQGRQKLAEANRETSLGGRWMRRRG</sequence>
<dbReference type="Proteomes" id="UP000182652">
    <property type="component" value="Unassembled WGS sequence"/>
</dbReference>
<dbReference type="EMBL" id="FNSN01000004">
    <property type="protein sequence ID" value="SEC79483.1"/>
    <property type="molecule type" value="Genomic_DNA"/>
</dbReference>
<keyword evidence="2" id="KW-1185">Reference proteome</keyword>
<dbReference type="RefSeq" id="WP_302846649.1">
    <property type="nucleotide sequence ID" value="NZ_FNSN01000004.1"/>
</dbReference>
<evidence type="ECO:0000313" key="2">
    <source>
        <dbReference type="Proteomes" id="UP000182652"/>
    </source>
</evidence>
<name>A0A1H4VEW5_9MICC</name>
<reference evidence="1 2" key="1">
    <citation type="submission" date="2016-10" db="EMBL/GenBank/DDBJ databases">
        <authorList>
            <person name="de Groot N.N."/>
        </authorList>
    </citation>
    <scope>NUCLEOTIDE SEQUENCE [LARGE SCALE GENOMIC DNA]</scope>
    <source>
        <strain evidence="1 2">DSM 10495</strain>
    </source>
</reference>